<proteinExistence type="predicted"/>
<reference evidence="2" key="1">
    <citation type="journal article" date="2014" name="Science">
        <title>Ancient hybridizations among the ancestral genomes of bread wheat.</title>
        <authorList>
            <consortium name="International Wheat Genome Sequencing Consortium,"/>
            <person name="Marcussen T."/>
            <person name="Sandve S.R."/>
            <person name="Heier L."/>
            <person name="Spannagl M."/>
            <person name="Pfeifer M."/>
            <person name="Jakobsen K.S."/>
            <person name="Wulff B.B."/>
            <person name="Steuernagel B."/>
            <person name="Mayer K.F."/>
            <person name="Olsen O.A."/>
        </authorList>
    </citation>
    <scope>NUCLEOTIDE SEQUENCE [LARGE SCALE GENOMIC DNA]</scope>
    <source>
        <strain evidence="2">cv. AL8/78</strain>
    </source>
</reference>
<name>A0A453BFM1_AEGTS</name>
<dbReference type="Proteomes" id="UP000015105">
    <property type="component" value="Chromosome 2D"/>
</dbReference>
<reference evidence="1" key="3">
    <citation type="journal article" date="2017" name="Nature">
        <title>Genome sequence of the progenitor of the wheat D genome Aegilops tauschii.</title>
        <authorList>
            <person name="Luo M.C."/>
            <person name="Gu Y.Q."/>
            <person name="Puiu D."/>
            <person name="Wang H."/>
            <person name="Twardziok S.O."/>
            <person name="Deal K.R."/>
            <person name="Huo N."/>
            <person name="Zhu T."/>
            <person name="Wang L."/>
            <person name="Wang Y."/>
            <person name="McGuire P.E."/>
            <person name="Liu S."/>
            <person name="Long H."/>
            <person name="Ramasamy R.K."/>
            <person name="Rodriguez J.C."/>
            <person name="Van S.L."/>
            <person name="Yuan L."/>
            <person name="Wang Z."/>
            <person name="Xia Z."/>
            <person name="Xiao L."/>
            <person name="Anderson O.D."/>
            <person name="Ouyang S."/>
            <person name="Liang Y."/>
            <person name="Zimin A.V."/>
            <person name="Pertea G."/>
            <person name="Qi P."/>
            <person name="Bennetzen J.L."/>
            <person name="Dai X."/>
            <person name="Dawson M.W."/>
            <person name="Muller H.G."/>
            <person name="Kugler K."/>
            <person name="Rivarola-Duarte L."/>
            <person name="Spannagl M."/>
            <person name="Mayer K.F.X."/>
            <person name="Lu F.H."/>
            <person name="Bevan M.W."/>
            <person name="Leroy P."/>
            <person name="Li P."/>
            <person name="You F.M."/>
            <person name="Sun Q."/>
            <person name="Liu Z."/>
            <person name="Lyons E."/>
            <person name="Wicker T."/>
            <person name="Salzberg S.L."/>
            <person name="Devos K.M."/>
            <person name="Dvorak J."/>
        </authorList>
    </citation>
    <scope>NUCLEOTIDE SEQUENCE [LARGE SCALE GENOMIC DNA]</scope>
    <source>
        <strain evidence="1">cv. AL8/78</strain>
    </source>
</reference>
<evidence type="ECO:0000313" key="1">
    <source>
        <dbReference type="EnsemblPlants" id="AET2Gv20486300.4"/>
    </source>
</evidence>
<reference evidence="2" key="2">
    <citation type="journal article" date="2017" name="Nat. Plants">
        <title>The Aegilops tauschii genome reveals multiple impacts of transposons.</title>
        <authorList>
            <person name="Zhao G."/>
            <person name="Zou C."/>
            <person name="Li K."/>
            <person name="Wang K."/>
            <person name="Li T."/>
            <person name="Gao L."/>
            <person name="Zhang X."/>
            <person name="Wang H."/>
            <person name="Yang Z."/>
            <person name="Liu X."/>
            <person name="Jiang W."/>
            <person name="Mao L."/>
            <person name="Kong X."/>
            <person name="Jiao Y."/>
            <person name="Jia J."/>
        </authorList>
    </citation>
    <scope>NUCLEOTIDE SEQUENCE [LARGE SCALE GENOMIC DNA]</scope>
    <source>
        <strain evidence="2">cv. AL8/78</strain>
    </source>
</reference>
<dbReference type="Gramene" id="AET2Gv20486300.4">
    <property type="protein sequence ID" value="AET2Gv20486300.4"/>
    <property type="gene ID" value="AET2Gv20486300"/>
</dbReference>
<sequence>LKPIARAASASPSSLAAKQSVPSLLAMFGCLIEEDVVRPRLICSPVARPVAAYFQMLYVSCG</sequence>
<dbReference type="AlphaFoldDB" id="A0A453BFM1"/>
<protein>
    <submittedName>
        <fullName evidence="1">Uncharacterized protein</fullName>
    </submittedName>
</protein>
<evidence type="ECO:0000313" key="2">
    <source>
        <dbReference type="Proteomes" id="UP000015105"/>
    </source>
</evidence>
<reference evidence="1" key="4">
    <citation type="submission" date="2019-03" db="UniProtKB">
        <authorList>
            <consortium name="EnsemblPlants"/>
        </authorList>
    </citation>
    <scope>IDENTIFICATION</scope>
</reference>
<reference evidence="1" key="5">
    <citation type="journal article" date="2021" name="G3 (Bethesda)">
        <title>Aegilops tauschii genome assembly Aet v5.0 features greater sequence contiguity and improved annotation.</title>
        <authorList>
            <person name="Wang L."/>
            <person name="Zhu T."/>
            <person name="Rodriguez J.C."/>
            <person name="Deal K.R."/>
            <person name="Dubcovsky J."/>
            <person name="McGuire P.E."/>
            <person name="Lux T."/>
            <person name="Spannagl M."/>
            <person name="Mayer K.F.X."/>
            <person name="Baldrich P."/>
            <person name="Meyers B.C."/>
            <person name="Huo N."/>
            <person name="Gu Y.Q."/>
            <person name="Zhou H."/>
            <person name="Devos K.M."/>
            <person name="Bennetzen J.L."/>
            <person name="Unver T."/>
            <person name="Budak H."/>
            <person name="Gulick P.J."/>
            <person name="Galiba G."/>
            <person name="Kalapos B."/>
            <person name="Nelson D.R."/>
            <person name="Li P."/>
            <person name="You F.M."/>
            <person name="Luo M.C."/>
            <person name="Dvorak J."/>
        </authorList>
    </citation>
    <scope>NUCLEOTIDE SEQUENCE [LARGE SCALE GENOMIC DNA]</scope>
    <source>
        <strain evidence="1">cv. AL8/78</strain>
    </source>
</reference>
<keyword evidence="2" id="KW-1185">Reference proteome</keyword>
<dbReference type="EnsemblPlants" id="AET2Gv20486300.4">
    <property type="protein sequence ID" value="AET2Gv20486300.4"/>
    <property type="gene ID" value="AET2Gv20486300"/>
</dbReference>
<accession>A0A453BFM1</accession>
<organism evidence="1 2">
    <name type="scientific">Aegilops tauschii subsp. strangulata</name>
    <name type="common">Goatgrass</name>
    <dbReference type="NCBI Taxonomy" id="200361"/>
    <lineage>
        <taxon>Eukaryota</taxon>
        <taxon>Viridiplantae</taxon>
        <taxon>Streptophyta</taxon>
        <taxon>Embryophyta</taxon>
        <taxon>Tracheophyta</taxon>
        <taxon>Spermatophyta</taxon>
        <taxon>Magnoliopsida</taxon>
        <taxon>Liliopsida</taxon>
        <taxon>Poales</taxon>
        <taxon>Poaceae</taxon>
        <taxon>BOP clade</taxon>
        <taxon>Pooideae</taxon>
        <taxon>Triticodae</taxon>
        <taxon>Triticeae</taxon>
        <taxon>Triticinae</taxon>
        <taxon>Aegilops</taxon>
    </lineage>
</organism>